<dbReference type="GO" id="GO:0016788">
    <property type="term" value="F:hydrolase activity, acting on ester bonds"/>
    <property type="evidence" value="ECO:0007669"/>
    <property type="project" value="InterPro"/>
</dbReference>
<feature type="domain" description="CRISPR associated protein Cas6 C-terminal" evidence="4">
    <location>
        <begin position="119"/>
        <end position="233"/>
    </location>
</feature>
<dbReference type="EMBL" id="FPHE01000152">
    <property type="protein sequence ID" value="SFV66461.1"/>
    <property type="molecule type" value="Genomic_DNA"/>
</dbReference>
<keyword evidence="3" id="KW-0051">Antiviral defense</keyword>
<dbReference type="Pfam" id="PF01881">
    <property type="entry name" value="Cas_Cas6_C"/>
    <property type="match status" value="1"/>
</dbReference>
<reference evidence="5" key="1">
    <citation type="submission" date="2016-10" db="EMBL/GenBank/DDBJ databases">
        <authorList>
            <person name="de Groot N.N."/>
        </authorList>
    </citation>
    <scope>NUCLEOTIDE SEQUENCE</scope>
</reference>
<dbReference type="GO" id="GO:0003723">
    <property type="term" value="F:RNA binding"/>
    <property type="evidence" value="ECO:0007669"/>
    <property type="project" value="UniProtKB-KW"/>
</dbReference>
<sequence length="240" mass="28308">MKQFELICTAYLKNNITFKSSFDVISKYISYSMAQIESFRQLHNQIGFKYYTFDNFYPIEKDKIYKKGNSYKFTLRSLDERFIDALSKTLRENINNPNFLVVETHKKAVKQFFISELYSLTPVIVSVENGMYWSMDKDGDIVKLYNQLHDNLERKYQSFYNKPINVEQNFIQLLEVKNRYPQSIYMKKNGRDVRFFGNKFRIVPNEDEISQKLAFVAMACGLGEKNSFGGGFCVSRSLNR</sequence>
<comment type="similarity">
    <text evidence="1">Belongs to the CRISPR-associated protein Cas6/Cse3/CasE family.</text>
</comment>
<protein>
    <submittedName>
        <fullName evidence="5">Conserved protein</fullName>
    </submittedName>
</protein>
<name>A0A1W1CLB9_9ZZZZ</name>
<dbReference type="CDD" id="cd21140">
    <property type="entry name" value="Cas6_I-like"/>
    <property type="match status" value="1"/>
</dbReference>
<dbReference type="InterPro" id="IPR049435">
    <property type="entry name" value="Cas_Cas6_C"/>
</dbReference>
<evidence type="ECO:0000256" key="2">
    <source>
        <dbReference type="ARBA" id="ARBA00022884"/>
    </source>
</evidence>
<keyword evidence="2" id="KW-0694">RNA-binding</keyword>
<dbReference type="PANTHER" id="PTHR36984">
    <property type="entry name" value="CRISPR-ASSOCIATED ENDORIBONUCLEASE CAS6 1"/>
    <property type="match status" value="1"/>
</dbReference>
<accession>A0A1W1CLB9</accession>
<dbReference type="PANTHER" id="PTHR36984:SF1">
    <property type="entry name" value="CRISPR-ASSOCIATED ENDORIBONUCLEASE CAS6 1"/>
    <property type="match status" value="1"/>
</dbReference>
<evidence type="ECO:0000259" key="4">
    <source>
        <dbReference type="Pfam" id="PF01881"/>
    </source>
</evidence>
<proteinExistence type="inferred from homology"/>
<dbReference type="InterPro" id="IPR010156">
    <property type="entry name" value="CRISPR-assoc_prot_Cas6"/>
</dbReference>
<gene>
    <name evidence="5" type="ORF">MNB_SV-12-1358</name>
</gene>
<evidence type="ECO:0000256" key="1">
    <source>
        <dbReference type="ARBA" id="ARBA00005937"/>
    </source>
</evidence>
<evidence type="ECO:0000313" key="5">
    <source>
        <dbReference type="EMBL" id="SFV66461.1"/>
    </source>
</evidence>
<organism evidence="5">
    <name type="scientific">hydrothermal vent metagenome</name>
    <dbReference type="NCBI Taxonomy" id="652676"/>
    <lineage>
        <taxon>unclassified sequences</taxon>
        <taxon>metagenomes</taxon>
        <taxon>ecological metagenomes</taxon>
    </lineage>
</organism>
<dbReference type="NCBIfam" id="TIGR01877">
    <property type="entry name" value="cas_cas6"/>
    <property type="match status" value="1"/>
</dbReference>
<dbReference type="GO" id="GO:0051607">
    <property type="term" value="P:defense response to virus"/>
    <property type="evidence" value="ECO:0007669"/>
    <property type="project" value="UniProtKB-KW"/>
</dbReference>
<dbReference type="AlphaFoldDB" id="A0A1W1CLB9"/>
<dbReference type="Gene3D" id="3.30.70.1900">
    <property type="match status" value="1"/>
</dbReference>
<evidence type="ECO:0000256" key="3">
    <source>
        <dbReference type="ARBA" id="ARBA00023118"/>
    </source>
</evidence>